<dbReference type="InterPro" id="IPR005152">
    <property type="entry name" value="Lipase_secreted"/>
</dbReference>
<dbReference type="PANTHER" id="PTHR34853">
    <property type="match status" value="1"/>
</dbReference>
<dbReference type="SUPFAM" id="SSF53474">
    <property type="entry name" value="alpha/beta-Hydrolases"/>
    <property type="match status" value="1"/>
</dbReference>
<evidence type="ECO:0000313" key="3">
    <source>
        <dbReference type="Proteomes" id="UP000243797"/>
    </source>
</evidence>
<keyword evidence="3" id="KW-1185">Reference proteome</keyword>
<comment type="caution">
    <text evidence="2">The sequence shown here is derived from an EMBL/GenBank/DDBJ whole genome shotgun (WGS) entry which is preliminary data.</text>
</comment>
<dbReference type="GO" id="GO:0016042">
    <property type="term" value="P:lipid catabolic process"/>
    <property type="evidence" value="ECO:0007669"/>
    <property type="project" value="InterPro"/>
</dbReference>
<accession>A0A2K1QXZ4</accession>
<dbReference type="InterPro" id="IPR029058">
    <property type="entry name" value="AB_hydrolase_fold"/>
</dbReference>
<name>A0A2K1QXZ4_9PEZI</name>
<dbReference type="GO" id="GO:0004806">
    <property type="term" value="F:triacylglycerol lipase activity"/>
    <property type="evidence" value="ECO:0007669"/>
    <property type="project" value="InterPro"/>
</dbReference>
<gene>
    <name evidence="2" type="ORF">CAC42_7846</name>
</gene>
<dbReference type="STRING" id="2082308.A0A2K1QXZ4"/>
<keyword evidence="1" id="KW-0732">Signal</keyword>
<organism evidence="2 3">
    <name type="scientific">Sphaceloma murrayae</name>
    <dbReference type="NCBI Taxonomy" id="2082308"/>
    <lineage>
        <taxon>Eukaryota</taxon>
        <taxon>Fungi</taxon>
        <taxon>Dikarya</taxon>
        <taxon>Ascomycota</taxon>
        <taxon>Pezizomycotina</taxon>
        <taxon>Dothideomycetes</taxon>
        <taxon>Dothideomycetidae</taxon>
        <taxon>Myriangiales</taxon>
        <taxon>Elsinoaceae</taxon>
        <taxon>Sphaceloma</taxon>
    </lineage>
</organism>
<protein>
    <recommendedName>
        <fullName evidence="4">Serine aminopeptidase S33 domain-containing protein</fullName>
    </recommendedName>
</protein>
<dbReference type="AlphaFoldDB" id="A0A2K1QXZ4"/>
<feature type="chain" id="PRO_5014423591" description="Serine aminopeptidase S33 domain-containing protein" evidence="1">
    <location>
        <begin position="21"/>
        <end position="476"/>
    </location>
</feature>
<sequence length="476" mass="51319">MLSSKSLCHHLLFLLVVCRAEILIQSQNFTYNSSFSLSAEQISAANLTENEAHNFEIALNFERSNYAGGSVLEDPFYAVPDDFDPSNAPPPGSILKIEKVTDTSRYTIAPSLAMSRILYTSETLNGTSIPASAYILWPYTPRSFPRLTSGGNGSTVFPVIGLAHGTSGQTPECAPSHIKALWDDFHEPFALGLNGYAIVAPDYAGLGVSTVKSPYFVLPTQANDLIHAVQAAQSAFPQLSREFVMLGQSQGGAVAWSYAQRQAQKPVPGYLGTVSISPFTDILGNIRADAQSQNNQRVAGIAQGLGSVLPSFKPSDWLTDAGIARRNLIDEVGACGVAGAFLFLTQQQILKDGWNSSSASAWYSNISDNGNRPFAGPMLVLQGDMDANANVNVTATSVDETCAMFPDNSLEYKQYSGISHVPTLYASQYAWLDWIKDRFDGVKAKTGCSQEILYPASGVANGAGQKWIVEYDQYGI</sequence>
<feature type="signal peptide" evidence="1">
    <location>
        <begin position="1"/>
        <end position="20"/>
    </location>
</feature>
<dbReference type="Pfam" id="PF03583">
    <property type="entry name" value="LIP"/>
    <property type="match status" value="1"/>
</dbReference>
<dbReference type="PANTHER" id="PTHR34853:SF1">
    <property type="entry name" value="LIPASE 5"/>
    <property type="match status" value="1"/>
</dbReference>
<evidence type="ECO:0000313" key="2">
    <source>
        <dbReference type="EMBL" id="PNS19879.1"/>
    </source>
</evidence>
<dbReference type="EMBL" id="NKHZ01000029">
    <property type="protein sequence ID" value="PNS19879.1"/>
    <property type="molecule type" value="Genomic_DNA"/>
</dbReference>
<proteinExistence type="predicted"/>
<reference evidence="2 3" key="1">
    <citation type="submission" date="2017-06" db="EMBL/GenBank/DDBJ databases">
        <title>Draft genome sequence of a variant of Elsinoe murrayae.</title>
        <authorList>
            <person name="Cheng Q."/>
        </authorList>
    </citation>
    <scope>NUCLEOTIDE SEQUENCE [LARGE SCALE GENOMIC DNA]</scope>
    <source>
        <strain evidence="2 3">CQ-2017a</strain>
    </source>
</reference>
<dbReference type="OrthoDB" id="5382058at2759"/>
<dbReference type="Gene3D" id="3.40.50.1820">
    <property type="entry name" value="alpha/beta hydrolase"/>
    <property type="match status" value="2"/>
</dbReference>
<dbReference type="InParanoid" id="A0A2K1QXZ4"/>
<evidence type="ECO:0008006" key="4">
    <source>
        <dbReference type="Google" id="ProtNLM"/>
    </source>
</evidence>
<evidence type="ECO:0000256" key="1">
    <source>
        <dbReference type="SAM" id="SignalP"/>
    </source>
</evidence>
<dbReference type="Proteomes" id="UP000243797">
    <property type="component" value="Unassembled WGS sequence"/>
</dbReference>